<evidence type="ECO:0000256" key="6">
    <source>
        <dbReference type="PIRNR" id="PIRNR016262"/>
    </source>
</evidence>
<dbReference type="Pfam" id="PF21948">
    <property type="entry name" value="LplA-B_cat"/>
    <property type="match status" value="1"/>
</dbReference>
<dbReference type="CDD" id="cd16444">
    <property type="entry name" value="LipB"/>
    <property type="match status" value="1"/>
</dbReference>
<feature type="binding site" evidence="5 8">
    <location>
        <begin position="136"/>
        <end position="138"/>
    </location>
    <ligand>
        <name>substrate</name>
    </ligand>
</feature>
<evidence type="ECO:0000313" key="12">
    <source>
        <dbReference type="Proteomes" id="UP000078292"/>
    </source>
</evidence>
<dbReference type="Proteomes" id="UP000078292">
    <property type="component" value="Unassembled WGS sequence"/>
</dbReference>
<evidence type="ECO:0000256" key="1">
    <source>
        <dbReference type="ARBA" id="ARBA00004821"/>
    </source>
</evidence>
<dbReference type="NCBIfam" id="TIGR00214">
    <property type="entry name" value="lipB"/>
    <property type="match status" value="1"/>
</dbReference>
<comment type="miscellaneous">
    <text evidence="5">In the reaction, the free carboxyl group of octanoic acid is attached via an amide linkage to the epsilon-amino group of a specific lysine residue of lipoyl domains of lipoate-dependent enzymes.</text>
</comment>
<dbReference type="EMBL" id="LXEY01000021">
    <property type="protein sequence ID" value="OAV59929.1"/>
    <property type="molecule type" value="Genomic_DNA"/>
</dbReference>
<feature type="binding site" evidence="8">
    <location>
        <begin position="69"/>
        <end position="76"/>
    </location>
    <ligand>
        <name>substrate</name>
    </ligand>
</feature>
<comment type="caution">
    <text evidence="5">Lacks conserved residue(s) required for the propagation of feature annotation.</text>
</comment>
<feature type="site" description="Lowers pKa of active site Cys" evidence="5 9">
    <location>
        <position position="133"/>
    </location>
</feature>
<dbReference type="EC" id="2.3.1.181" evidence="5 6"/>
<dbReference type="PANTHER" id="PTHR10993:SF7">
    <property type="entry name" value="LIPOYLTRANSFERASE 2, MITOCHONDRIAL-RELATED"/>
    <property type="match status" value="1"/>
</dbReference>
<dbReference type="GO" id="GO:0009249">
    <property type="term" value="P:protein lipoylation"/>
    <property type="evidence" value="ECO:0007669"/>
    <property type="project" value="InterPro"/>
</dbReference>
<dbReference type="GO" id="GO:0033819">
    <property type="term" value="F:lipoyl(octanoyl) transferase activity"/>
    <property type="evidence" value="ECO:0007669"/>
    <property type="project" value="UniProtKB-EC"/>
</dbReference>
<dbReference type="STRING" id="1837282.A6F49_14390"/>
<comment type="catalytic activity">
    <reaction evidence="5 6">
        <text>octanoyl-[ACP] + L-lysyl-[protein] = N(6)-octanoyl-L-lysyl-[protein] + holo-[ACP] + H(+)</text>
        <dbReference type="Rhea" id="RHEA:17665"/>
        <dbReference type="Rhea" id="RHEA-COMP:9636"/>
        <dbReference type="Rhea" id="RHEA-COMP:9685"/>
        <dbReference type="Rhea" id="RHEA-COMP:9752"/>
        <dbReference type="Rhea" id="RHEA-COMP:9928"/>
        <dbReference type="ChEBI" id="CHEBI:15378"/>
        <dbReference type="ChEBI" id="CHEBI:29969"/>
        <dbReference type="ChEBI" id="CHEBI:64479"/>
        <dbReference type="ChEBI" id="CHEBI:78463"/>
        <dbReference type="ChEBI" id="CHEBI:78809"/>
        <dbReference type="EC" id="2.3.1.181"/>
    </reaction>
</comment>
<keyword evidence="5" id="KW-0963">Cytoplasm</keyword>
<comment type="function">
    <text evidence="4 5 6">Catalyzes the transfer of endogenously produced octanoic acid from octanoyl-acyl-carrier-protein onto the lipoyl domains of lipoate-dependent enzymes. Lipoyl-ACP can also act as a substrate although octanoyl-ACP is likely to be the physiological substrate.</text>
</comment>
<keyword evidence="12" id="KW-1185">Reference proteome</keyword>
<comment type="pathway">
    <text evidence="1 5 6">Protein modification; protein lipoylation via endogenous pathway; protein N(6)-(lipoyl)lysine from octanoyl-[acyl-carrier-protein]: step 1/2.</text>
</comment>
<dbReference type="SUPFAM" id="SSF55681">
    <property type="entry name" value="Class II aaRS and biotin synthetases"/>
    <property type="match status" value="1"/>
</dbReference>
<dbReference type="PANTHER" id="PTHR10993">
    <property type="entry name" value="OCTANOYLTRANSFERASE"/>
    <property type="match status" value="1"/>
</dbReference>
<comment type="caution">
    <text evidence="11">The sequence shown here is derived from an EMBL/GenBank/DDBJ whole genome shotgun (WGS) entry which is preliminary data.</text>
</comment>
<evidence type="ECO:0000256" key="4">
    <source>
        <dbReference type="ARBA" id="ARBA00024732"/>
    </source>
</evidence>
<evidence type="ECO:0000313" key="11">
    <source>
        <dbReference type="EMBL" id="OAV59929.1"/>
    </source>
</evidence>
<name>A0A1B7LXS6_9MICC</name>
<dbReference type="InterPro" id="IPR000544">
    <property type="entry name" value="Octanoyltransferase"/>
</dbReference>
<dbReference type="HAMAP" id="MF_00013">
    <property type="entry name" value="LipB"/>
    <property type="match status" value="1"/>
</dbReference>
<dbReference type="InterPro" id="IPR004143">
    <property type="entry name" value="BPL_LPL_catalytic"/>
</dbReference>
<sequence length="222" mass="23917">MHVIDLLDTGLKTYTAMDEMQRDLHAKIARGEHPNSFLLFETESSYTAGRHTRSDDIIDPTLPIIETDRAGSITWHGPGQLVCYPLVKLAAPVDVIKYIRAVEGAVLDTLQNSFNLDVRRIEGRAGVWIDNRKISAIGLKISQDATLHGISLNVNTDPATAFSGIVPCGITDATVTSMAEEGIDTTLGAVAAPLVAALEQRLEPLLAPTTIEGDVHVYHPAG</sequence>
<feature type="binding site" evidence="5 8">
    <location>
        <begin position="149"/>
        <end position="151"/>
    </location>
    <ligand>
        <name>substrate</name>
    </ligand>
</feature>
<evidence type="ECO:0000256" key="9">
    <source>
        <dbReference type="PIRSR" id="PIRSR016262-3"/>
    </source>
</evidence>
<feature type="domain" description="BPL/LPL catalytic" evidence="10">
    <location>
        <begin position="31"/>
        <end position="206"/>
    </location>
</feature>
<evidence type="ECO:0000256" key="2">
    <source>
        <dbReference type="ARBA" id="ARBA00022679"/>
    </source>
</evidence>
<accession>A0A1B7LXS6</accession>
<evidence type="ECO:0000256" key="5">
    <source>
        <dbReference type="HAMAP-Rule" id="MF_00013"/>
    </source>
</evidence>
<organism evidence="11 12">
    <name type="scientific">Enteractinococcus helveticum</name>
    <dbReference type="NCBI Taxonomy" id="1837282"/>
    <lineage>
        <taxon>Bacteria</taxon>
        <taxon>Bacillati</taxon>
        <taxon>Actinomycetota</taxon>
        <taxon>Actinomycetes</taxon>
        <taxon>Micrococcales</taxon>
        <taxon>Micrococcaceae</taxon>
    </lineage>
</organism>
<feature type="active site" description="Acyl-thioester intermediate" evidence="5 7">
    <location>
        <position position="168"/>
    </location>
</feature>
<evidence type="ECO:0000259" key="10">
    <source>
        <dbReference type="PROSITE" id="PS51733"/>
    </source>
</evidence>
<comment type="similarity">
    <text evidence="5 6">Belongs to the LipB family.</text>
</comment>
<evidence type="ECO:0000256" key="8">
    <source>
        <dbReference type="PIRSR" id="PIRSR016262-2"/>
    </source>
</evidence>
<proteinExistence type="inferred from homology"/>
<reference evidence="11 12" key="1">
    <citation type="submission" date="2016-04" db="EMBL/GenBank/DDBJ databases">
        <title>First whole genome shotgun sequence of the bacterium Enteractinococcus sp. strain UASWS1574.</title>
        <authorList>
            <person name="Crovadore J."/>
            <person name="Chablais R."/>
            <person name="Lefort F."/>
        </authorList>
    </citation>
    <scope>NUCLEOTIDE SEQUENCE [LARGE SCALE GENOMIC DNA]</scope>
    <source>
        <strain evidence="11 12">UASWS1574</strain>
    </source>
</reference>
<dbReference type="PROSITE" id="PS51733">
    <property type="entry name" value="BPL_LPL_CATALYTIC"/>
    <property type="match status" value="1"/>
</dbReference>
<dbReference type="RefSeq" id="WP_043058415.1">
    <property type="nucleotide sequence ID" value="NZ_LXEY01000021.1"/>
</dbReference>
<keyword evidence="3 5" id="KW-0012">Acyltransferase</keyword>
<keyword evidence="2 5" id="KW-0808">Transferase</keyword>
<dbReference type="UniPathway" id="UPA00538">
    <property type="reaction ID" value="UER00592"/>
</dbReference>
<protein>
    <recommendedName>
        <fullName evidence="5 6">Octanoyltransferase</fullName>
        <ecNumber evidence="5 6">2.3.1.181</ecNumber>
    </recommendedName>
    <alternativeName>
        <fullName evidence="5">Lipoate-protein ligase B</fullName>
    </alternativeName>
    <alternativeName>
        <fullName evidence="5">Lipoyl/octanoyl transferase</fullName>
    </alternativeName>
    <alternativeName>
        <fullName evidence="5">Octanoyl-[acyl-carrier-protein]-protein N-octanoyltransferase</fullName>
    </alternativeName>
</protein>
<evidence type="ECO:0000256" key="7">
    <source>
        <dbReference type="PIRSR" id="PIRSR016262-1"/>
    </source>
</evidence>
<dbReference type="GO" id="GO:0005737">
    <property type="term" value="C:cytoplasm"/>
    <property type="evidence" value="ECO:0007669"/>
    <property type="project" value="UniProtKB-SubCell"/>
</dbReference>
<comment type="subcellular location">
    <subcellularLocation>
        <location evidence="5">Cytoplasm</location>
    </subcellularLocation>
</comment>
<dbReference type="Gene3D" id="3.30.930.10">
    <property type="entry name" value="Bira Bifunctional Protein, Domain 2"/>
    <property type="match status" value="1"/>
</dbReference>
<dbReference type="InterPro" id="IPR045864">
    <property type="entry name" value="aa-tRNA-synth_II/BPL/LPL"/>
</dbReference>
<evidence type="ECO:0000256" key="3">
    <source>
        <dbReference type="ARBA" id="ARBA00023315"/>
    </source>
</evidence>
<gene>
    <name evidence="5" type="primary">lipB</name>
    <name evidence="11" type="ORF">A6F49_14390</name>
</gene>
<dbReference type="AlphaFoldDB" id="A0A1B7LXS6"/>
<dbReference type="OrthoDB" id="9787061at2"/>
<dbReference type="PIRSF" id="PIRSF016262">
    <property type="entry name" value="LPLase"/>
    <property type="match status" value="1"/>
</dbReference>
<dbReference type="NCBIfam" id="NF010925">
    <property type="entry name" value="PRK14345.1"/>
    <property type="match status" value="1"/>
</dbReference>